<feature type="compositionally biased region" description="Acidic residues" evidence="2">
    <location>
        <begin position="421"/>
        <end position="436"/>
    </location>
</feature>
<name>A0A397SQD2_9GLOM</name>
<feature type="region of interest" description="Disordered" evidence="2">
    <location>
        <begin position="415"/>
        <end position="436"/>
    </location>
</feature>
<organism evidence="3 4">
    <name type="scientific">Glomus cerebriforme</name>
    <dbReference type="NCBI Taxonomy" id="658196"/>
    <lineage>
        <taxon>Eukaryota</taxon>
        <taxon>Fungi</taxon>
        <taxon>Fungi incertae sedis</taxon>
        <taxon>Mucoromycota</taxon>
        <taxon>Glomeromycotina</taxon>
        <taxon>Glomeromycetes</taxon>
        <taxon>Glomerales</taxon>
        <taxon>Glomeraceae</taxon>
        <taxon>Glomus</taxon>
    </lineage>
</organism>
<keyword evidence="1" id="KW-0175">Coiled coil</keyword>
<reference evidence="3 4" key="1">
    <citation type="submission" date="2018-06" db="EMBL/GenBank/DDBJ databases">
        <title>Comparative genomics reveals the genomic features of Rhizophagus irregularis, R. cerebriforme, R. diaphanum and Gigaspora rosea, and their symbiotic lifestyle signature.</title>
        <authorList>
            <person name="Morin E."/>
            <person name="San Clemente H."/>
            <person name="Chen E.C.H."/>
            <person name="De La Providencia I."/>
            <person name="Hainaut M."/>
            <person name="Kuo A."/>
            <person name="Kohler A."/>
            <person name="Murat C."/>
            <person name="Tang N."/>
            <person name="Roy S."/>
            <person name="Loubradou J."/>
            <person name="Henrissat B."/>
            <person name="Grigoriev I.V."/>
            <person name="Corradi N."/>
            <person name="Roux C."/>
            <person name="Martin F.M."/>
        </authorList>
    </citation>
    <scope>NUCLEOTIDE SEQUENCE [LARGE SCALE GENOMIC DNA]</scope>
    <source>
        <strain evidence="3 4">DAOM 227022</strain>
    </source>
</reference>
<dbReference type="AlphaFoldDB" id="A0A397SQD2"/>
<keyword evidence="4" id="KW-1185">Reference proteome</keyword>
<feature type="region of interest" description="Disordered" evidence="2">
    <location>
        <begin position="363"/>
        <end position="383"/>
    </location>
</feature>
<feature type="coiled-coil region" evidence="1">
    <location>
        <begin position="5"/>
        <end position="71"/>
    </location>
</feature>
<proteinExistence type="predicted"/>
<evidence type="ECO:0000313" key="4">
    <source>
        <dbReference type="Proteomes" id="UP000265703"/>
    </source>
</evidence>
<evidence type="ECO:0000256" key="1">
    <source>
        <dbReference type="SAM" id="Coils"/>
    </source>
</evidence>
<feature type="compositionally biased region" description="Polar residues" evidence="2">
    <location>
        <begin position="367"/>
        <end position="380"/>
    </location>
</feature>
<gene>
    <name evidence="3" type="ORF">C1645_740347</name>
</gene>
<feature type="compositionally biased region" description="Basic and acidic residues" evidence="2">
    <location>
        <begin position="91"/>
        <end position="100"/>
    </location>
</feature>
<dbReference type="OrthoDB" id="2430975at2759"/>
<evidence type="ECO:0000256" key="2">
    <source>
        <dbReference type="SAM" id="MobiDB-lite"/>
    </source>
</evidence>
<feature type="region of interest" description="Disordered" evidence="2">
    <location>
        <begin position="91"/>
        <end position="113"/>
    </location>
</feature>
<sequence>MSSELEILRQKIRELEVENVEVMEKNAKLKMRIEELEKSKMETNKILMAENFKLKARVSKLEQEFKQTQDNSIPSKPPMINNSDTVERLEEKLQGEKKAENSSITESPSAHCEVSLPKDEIENNILDKLNSPAQEESVNKKIVNDGTKLMERTQSCEPNSVKTSKEECSSQKISAILDPTSYENMDPKIPYNQKVEKGLKEELAACSGSSDEDNKVFDIQIPDFSLELILTRSSQVTAQNIADLFRVAMKVRQKEILCWYCYYKAYENRVRDVKSGKKFDEKSARTVVYNEIKSLLPDITDINLRKKTSRAKKLHTLFLGIGLDKIKIVTYSANVISCLTDTQIKDIIQDFPKKDDKYQKVNKETESNLQVSSATNQTNAKSEDNEICEEIEKMFLAQVEKGKGLSRYNPVYFPGQWEQNNEIDSEESEEEFSDSE</sequence>
<evidence type="ECO:0000313" key="3">
    <source>
        <dbReference type="EMBL" id="RIA87119.1"/>
    </source>
</evidence>
<accession>A0A397SQD2</accession>
<dbReference type="Proteomes" id="UP000265703">
    <property type="component" value="Unassembled WGS sequence"/>
</dbReference>
<protein>
    <submittedName>
        <fullName evidence="3">Uncharacterized protein</fullName>
    </submittedName>
</protein>
<comment type="caution">
    <text evidence="3">The sequence shown here is derived from an EMBL/GenBank/DDBJ whole genome shotgun (WGS) entry which is preliminary data.</text>
</comment>
<dbReference type="EMBL" id="QKYT01000325">
    <property type="protein sequence ID" value="RIA87119.1"/>
    <property type="molecule type" value="Genomic_DNA"/>
</dbReference>